<organism evidence="1 2">
    <name type="scientific">Araneus ventricosus</name>
    <name type="common">Orbweaver spider</name>
    <name type="synonym">Epeira ventricosa</name>
    <dbReference type="NCBI Taxonomy" id="182803"/>
    <lineage>
        <taxon>Eukaryota</taxon>
        <taxon>Metazoa</taxon>
        <taxon>Ecdysozoa</taxon>
        <taxon>Arthropoda</taxon>
        <taxon>Chelicerata</taxon>
        <taxon>Arachnida</taxon>
        <taxon>Araneae</taxon>
        <taxon>Araneomorphae</taxon>
        <taxon>Entelegynae</taxon>
        <taxon>Araneoidea</taxon>
        <taxon>Araneidae</taxon>
        <taxon>Araneus</taxon>
    </lineage>
</organism>
<keyword evidence="2" id="KW-1185">Reference proteome</keyword>
<comment type="caution">
    <text evidence="1">The sequence shown here is derived from an EMBL/GenBank/DDBJ whole genome shotgun (WGS) entry which is preliminary data.</text>
</comment>
<accession>A0A4Y2QT86</accession>
<dbReference type="Proteomes" id="UP000499080">
    <property type="component" value="Unassembled WGS sequence"/>
</dbReference>
<name>A0A4Y2QT86_ARAVE</name>
<protein>
    <submittedName>
        <fullName evidence="1">Uncharacterized protein</fullName>
    </submittedName>
</protein>
<dbReference type="EMBL" id="BGPR01014768">
    <property type="protein sequence ID" value="GBN66602.1"/>
    <property type="molecule type" value="Genomic_DNA"/>
</dbReference>
<evidence type="ECO:0000313" key="1">
    <source>
        <dbReference type="EMBL" id="GBN66602.1"/>
    </source>
</evidence>
<evidence type="ECO:0000313" key="2">
    <source>
        <dbReference type="Proteomes" id="UP000499080"/>
    </source>
</evidence>
<gene>
    <name evidence="1" type="ORF">AVEN_255595_1</name>
</gene>
<dbReference type="AlphaFoldDB" id="A0A4Y2QT86"/>
<reference evidence="1 2" key="1">
    <citation type="journal article" date="2019" name="Sci. Rep.">
        <title>Orb-weaving spider Araneus ventricosus genome elucidates the spidroin gene catalogue.</title>
        <authorList>
            <person name="Kono N."/>
            <person name="Nakamura H."/>
            <person name="Ohtoshi R."/>
            <person name="Moran D.A.P."/>
            <person name="Shinohara A."/>
            <person name="Yoshida Y."/>
            <person name="Fujiwara M."/>
            <person name="Mori M."/>
            <person name="Tomita M."/>
            <person name="Arakawa K."/>
        </authorList>
    </citation>
    <scope>NUCLEOTIDE SEQUENCE [LARGE SCALE GENOMIC DNA]</scope>
</reference>
<proteinExistence type="predicted"/>
<sequence>MHTLKFQSCEEQSLKSFRNWGTQEEFSTEPSTPNSGCLFHVPESPTLQEKMFSISLVCSTVTLLNRAKESILQHEGYFGTDLVILNRDQMTRATPELVPTVQTSAPTYDLTCNKPDTRRFFSGIGFRTWSPPGP</sequence>